<keyword evidence="2" id="KW-1185">Reference proteome</keyword>
<protein>
    <recommendedName>
        <fullName evidence="3">Secreted protein</fullName>
    </recommendedName>
</protein>
<evidence type="ECO:0000313" key="2">
    <source>
        <dbReference type="Proteomes" id="UP001054945"/>
    </source>
</evidence>
<accession>A0AAV4PJL4</accession>
<comment type="caution">
    <text evidence="1">The sequence shown here is derived from an EMBL/GenBank/DDBJ whole genome shotgun (WGS) entry which is preliminary data.</text>
</comment>
<gene>
    <name evidence="1" type="ORF">CEXT_577291</name>
</gene>
<name>A0AAV4PJL4_CAEEX</name>
<evidence type="ECO:0008006" key="3">
    <source>
        <dbReference type="Google" id="ProtNLM"/>
    </source>
</evidence>
<dbReference type="EMBL" id="BPLR01004814">
    <property type="protein sequence ID" value="GIX97742.1"/>
    <property type="molecule type" value="Genomic_DNA"/>
</dbReference>
<organism evidence="1 2">
    <name type="scientific">Caerostris extrusa</name>
    <name type="common">Bark spider</name>
    <name type="synonym">Caerostris bankana</name>
    <dbReference type="NCBI Taxonomy" id="172846"/>
    <lineage>
        <taxon>Eukaryota</taxon>
        <taxon>Metazoa</taxon>
        <taxon>Ecdysozoa</taxon>
        <taxon>Arthropoda</taxon>
        <taxon>Chelicerata</taxon>
        <taxon>Arachnida</taxon>
        <taxon>Araneae</taxon>
        <taxon>Araneomorphae</taxon>
        <taxon>Entelegynae</taxon>
        <taxon>Araneoidea</taxon>
        <taxon>Araneidae</taxon>
        <taxon>Caerostris</taxon>
    </lineage>
</organism>
<evidence type="ECO:0000313" key="1">
    <source>
        <dbReference type="EMBL" id="GIX97742.1"/>
    </source>
</evidence>
<proteinExistence type="predicted"/>
<dbReference type="Proteomes" id="UP001054945">
    <property type="component" value="Unassembled WGS sequence"/>
</dbReference>
<dbReference type="AlphaFoldDB" id="A0AAV4PJL4"/>
<reference evidence="1 2" key="1">
    <citation type="submission" date="2021-06" db="EMBL/GenBank/DDBJ databases">
        <title>Caerostris extrusa draft genome.</title>
        <authorList>
            <person name="Kono N."/>
            <person name="Arakawa K."/>
        </authorList>
    </citation>
    <scope>NUCLEOTIDE SEQUENCE [LARGE SCALE GENOMIC DNA]</scope>
</reference>
<sequence>MNPICFVGLPQCLPPLLRTICVFTCCTRAPVLVGGPPPLLQLAFSRFCCWLGWGGGNAPVSYPVISSKARCNSIEFAQDGFAVSTYLNQVSCSFLVCPFDKVGGTVRSGGLIFFFLPFSSFDSSDVPSAPVTLSLSCSRWWKMMQIENGGKGGPRIDLSSRYWGSVKERGFVVWRRYPVFDDSAEES</sequence>